<dbReference type="EMBL" id="CP066681">
    <property type="protein sequence ID" value="QQG36340.1"/>
    <property type="molecule type" value="Genomic_DNA"/>
</dbReference>
<evidence type="ECO:0000259" key="1">
    <source>
        <dbReference type="Pfam" id="PF00534"/>
    </source>
</evidence>
<name>A0A7T5UHE4_9BACT</name>
<dbReference type="GO" id="GO:0016757">
    <property type="term" value="F:glycosyltransferase activity"/>
    <property type="evidence" value="ECO:0007669"/>
    <property type="project" value="InterPro"/>
</dbReference>
<evidence type="ECO:0000313" key="4">
    <source>
        <dbReference type="Proteomes" id="UP000595362"/>
    </source>
</evidence>
<proteinExistence type="predicted"/>
<dbReference type="PANTHER" id="PTHR12526:SF630">
    <property type="entry name" value="GLYCOSYLTRANSFERASE"/>
    <property type="match status" value="1"/>
</dbReference>
<dbReference type="InterPro" id="IPR028098">
    <property type="entry name" value="Glyco_trans_4-like_N"/>
</dbReference>
<dbReference type="CDD" id="cd03819">
    <property type="entry name" value="GT4_WavL-like"/>
    <property type="match status" value="1"/>
</dbReference>
<dbReference type="Gene3D" id="3.40.50.2000">
    <property type="entry name" value="Glycogen Phosphorylase B"/>
    <property type="match status" value="2"/>
</dbReference>
<dbReference type="Pfam" id="PF00534">
    <property type="entry name" value="Glycos_transf_1"/>
    <property type="match status" value="1"/>
</dbReference>
<feature type="domain" description="Glycosyl transferase family 1" evidence="1">
    <location>
        <begin position="201"/>
        <end position="357"/>
    </location>
</feature>
<reference evidence="3 4" key="1">
    <citation type="submission" date="2020-07" db="EMBL/GenBank/DDBJ databases">
        <title>Huge and variable diversity of episymbiotic CPR bacteria and DPANN archaea in groundwater ecosystems.</title>
        <authorList>
            <person name="He C.Y."/>
            <person name="Keren R."/>
            <person name="Whittaker M."/>
            <person name="Farag I.F."/>
            <person name="Doudna J."/>
            <person name="Cate J.H.D."/>
            <person name="Banfield J.F."/>
        </authorList>
    </citation>
    <scope>NUCLEOTIDE SEQUENCE [LARGE SCALE GENOMIC DNA]</scope>
    <source>
        <strain evidence="3">NC_groundwater_70_Ag_B-0.1um_54_66</strain>
    </source>
</reference>
<gene>
    <name evidence="3" type="ORF">HYS17_00675</name>
</gene>
<dbReference type="PANTHER" id="PTHR12526">
    <property type="entry name" value="GLYCOSYLTRANSFERASE"/>
    <property type="match status" value="1"/>
</dbReference>
<dbReference type="Pfam" id="PF13439">
    <property type="entry name" value="Glyco_transf_4"/>
    <property type="match status" value="1"/>
</dbReference>
<dbReference type="AlphaFoldDB" id="A0A7T5UHE4"/>
<dbReference type="Proteomes" id="UP000595362">
    <property type="component" value="Chromosome"/>
</dbReference>
<feature type="domain" description="Glycosyltransferase subfamily 4-like N-terminal" evidence="2">
    <location>
        <begin position="27"/>
        <end position="185"/>
    </location>
</feature>
<accession>A0A7T5UHE4</accession>
<evidence type="ECO:0000259" key="2">
    <source>
        <dbReference type="Pfam" id="PF13439"/>
    </source>
</evidence>
<dbReference type="SUPFAM" id="SSF53756">
    <property type="entry name" value="UDP-Glycosyltransferase/glycogen phosphorylase"/>
    <property type="match status" value="1"/>
</dbReference>
<organism evidence="3 4">
    <name type="scientific">Micavibrio aeruginosavorus</name>
    <dbReference type="NCBI Taxonomy" id="349221"/>
    <lineage>
        <taxon>Bacteria</taxon>
        <taxon>Pseudomonadati</taxon>
        <taxon>Bdellovibrionota</taxon>
        <taxon>Bdellovibrionia</taxon>
        <taxon>Bdellovibrionales</taxon>
        <taxon>Pseudobdellovibrionaceae</taxon>
        <taxon>Micavibrio</taxon>
    </lineage>
</organism>
<evidence type="ECO:0000313" key="3">
    <source>
        <dbReference type="EMBL" id="QQG36340.1"/>
    </source>
</evidence>
<keyword evidence="3" id="KW-0808">Transferase</keyword>
<sequence>MAFSLKDKPPAPSGPVIMQVIPSLGAGGAEQGCIDVAAELARVGAISIIVSNGGYRVPEALRVGTTHIQMNVDSKNPFTIWRNSRKLRKLINRYKVDIVHARSRAPAWSCYLACKNSTARFMTTCHAPYNLKEGFWGRWKQRYNSSIAKGERVIAISHFVADYLRKYYDIDLRNIRVIHRGVALEKFHPTAVSAERMIKLSREWRLPDGVSIVMMPGRLTRWKGHHVLIDAMARLNRPDTVCVLIGSDQGRKEYREELERTVKQRKLEGQIRIVDHCNDMPAAYMLATVAVSASIDPEGFGRIAAEAQAMGRPIVATDHGGSRETIVRGETGWLVPPNDAEALAKAIEEALALDPSHRSVLATHAMAHIAANFTKDRMTALTLSVYAELLDENAIRTEGLKKEPGRSNHIAAAA</sequence>
<dbReference type="InterPro" id="IPR001296">
    <property type="entry name" value="Glyco_trans_1"/>
</dbReference>
<protein>
    <submittedName>
        <fullName evidence="3">Glycosyltransferase family 4 protein</fullName>
    </submittedName>
</protein>